<organism evidence="1 2">
    <name type="scientific">Polynucleobacter aenigmaticus</name>
    <dbReference type="NCBI Taxonomy" id="1743164"/>
    <lineage>
        <taxon>Bacteria</taxon>
        <taxon>Pseudomonadati</taxon>
        <taxon>Pseudomonadota</taxon>
        <taxon>Betaproteobacteria</taxon>
        <taxon>Burkholderiales</taxon>
        <taxon>Burkholderiaceae</taxon>
        <taxon>Polynucleobacter</taxon>
    </lineage>
</organism>
<dbReference type="InterPro" id="IPR046581">
    <property type="entry name" value="DUF6641"/>
</dbReference>
<protein>
    <submittedName>
        <fullName evidence="1">Uncharacterized protein</fullName>
    </submittedName>
</protein>
<name>A0A254Q094_9BURK</name>
<evidence type="ECO:0000313" key="2">
    <source>
        <dbReference type="Proteomes" id="UP000198104"/>
    </source>
</evidence>
<sequence length="149" mass="16521">MSTLNGLKLVVSKKQLHASPIVIRRNKLISKLHEQLELCEAQREGKTYAPVRLKTYVNKATGERMTAEVAKRVKEWFWVSNENNKINLAVKYGAKTLMLNKKSKANAIELASGDELISTLKALKVAVANGELDEAIAEVSEATRLAFGK</sequence>
<proteinExistence type="predicted"/>
<dbReference type="OrthoDB" id="8896471at2"/>
<dbReference type="Proteomes" id="UP000198104">
    <property type="component" value="Unassembled WGS sequence"/>
</dbReference>
<gene>
    <name evidence="1" type="ORF">CBI30_03300</name>
</gene>
<dbReference type="AlphaFoldDB" id="A0A254Q094"/>
<evidence type="ECO:0000313" key="1">
    <source>
        <dbReference type="EMBL" id="OWS72230.1"/>
    </source>
</evidence>
<reference evidence="1 2" key="1">
    <citation type="submission" date="2017-05" db="EMBL/GenBank/DDBJ databases">
        <title>Polynucleobacter sp. MWH-K35W1 isolated from the permanently anoxic monimolimnion of a meromictic lake.</title>
        <authorList>
            <person name="Hahn M.W."/>
        </authorList>
    </citation>
    <scope>NUCLEOTIDE SEQUENCE [LARGE SCALE GENOMIC DNA]</scope>
    <source>
        <strain evidence="1 2">MWH-K35W1</strain>
    </source>
</reference>
<dbReference type="EMBL" id="NGUO01000004">
    <property type="protein sequence ID" value="OWS72230.1"/>
    <property type="molecule type" value="Genomic_DNA"/>
</dbReference>
<keyword evidence="2" id="KW-1185">Reference proteome</keyword>
<accession>A0A254Q094</accession>
<comment type="caution">
    <text evidence="1">The sequence shown here is derived from an EMBL/GenBank/DDBJ whole genome shotgun (WGS) entry which is preliminary data.</text>
</comment>
<dbReference type="RefSeq" id="WP_071538953.1">
    <property type="nucleotide sequence ID" value="NZ_NGUO01000004.1"/>
</dbReference>
<dbReference type="Pfam" id="PF20346">
    <property type="entry name" value="DUF6641"/>
    <property type="match status" value="1"/>
</dbReference>